<organism evidence="1 2">
    <name type="scientific">Parasitella parasitica</name>
    <dbReference type="NCBI Taxonomy" id="35722"/>
    <lineage>
        <taxon>Eukaryota</taxon>
        <taxon>Fungi</taxon>
        <taxon>Fungi incertae sedis</taxon>
        <taxon>Mucoromycota</taxon>
        <taxon>Mucoromycotina</taxon>
        <taxon>Mucoromycetes</taxon>
        <taxon>Mucorales</taxon>
        <taxon>Mucorineae</taxon>
        <taxon>Mucoraceae</taxon>
        <taxon>Parasitella</taxon>
    </lineage>
</organism>
<reference evidence="1 2" key="1">
    <citation type="submission" date="2014-09" db="EMBL/GenBank/DDBJ databases">
        <authorList>
            <person name="Ellenberger Sabrina"/>
        </authorList>
    </citation>
    <scope>NUCLEOTIDE SEQUENCE [LARGE SCALE GENOMIC DNA]</scope>
    <source>
        <strain evidence="1 2">CBS 412.66</strain>
    </source>
</reference>
<sequence length="189" mass="20254">ILTGSGAPERLTKSNGHSVYAIGETSGAQQGEKYIKRKSKGPLEGRIKRVCGHWVVVKYETPVSLPHFGQGKNEDDQGREGGRRVWADRDSFKVKSINTLLDELDGSAGPQIFLDEPVPKVLFGLTVEEEVVRRFNYGEANGAVGVAGRIPKGASQPSGNLVVEEAIDDIALSGVEEESPEGIPRGGSD</sequence>
<dbReference type="AlphaFoldDB" id="A0A0B7MSA4"/>
<keyword evidence="2" id="KW-1185">Reference proteome</keyword>
<feature type="non-terminal residue" evidence="1">
    <location>
        <position position="1"/>
    </location>
</feature>
<feature type="non-terminal residue" evidence="1">
    <location>
        <position position="189"/>
    </location>
</feature>
<accession>A0A0B7MSA4</accession>
<name>A0A0B7MSA4_9FUNG</name>
<dbReference type="EMBL" id="LN720424">
    <property type="protein sequence ID" value="CEP08871.1"/>
    <property type="molecule type" value="Genomic_DNA"/>
</dbReference>
<evidence type="ECO:0000313" key="1">
    <source>
        <dbReference type="EMBL" id="CEP08871.1"/>
    </source>
</evidence>
<gene>
    <name evidence="1" type="primary">PARPA_02262.1 scaffold 3546</name>
</gene>
<proteinExistence type="predicted"/>
<dbReference type="Proteomes" id="UP000054107">
    <property type="component" value="Unassembled WGS sequence"/>
</dbReference>
<evidence type="ECO:0000313" key="2">
    <source>
        <dbReference type="Proteomes" id="UP000054107"/>
    </source>
</evidence>
<protein>
    <submittedName>
        <fullName evidence="1">Uncharacterized protein</fullName>
    </submittedName>
</protein>